<gene>
    <name evidence="1" type="ORF">METZ01_LOCUS267770</name>
</gene>
<reference evidence="1" key="1">
    <citation type="submission" date="2018-05" db="EMBL/GenBank/DDBJ databases">
        <authorList>
            <person name="Lanie J.A."/>
            <person name="Ng W.-L."/>
            <person name="Kazmierczak K.M."/>
            <person name="Andrzejewski T.M."/>
            <person name="Davidsen T.M."/>
            <person name="Wayne K.J."/>
            <person name="Tettelin H."/>
            <person name="Glass J.I."/>
            <person name="Rusch D."/>
            <person name="Podicherti R."/>
            <person name="Tsui H.-C.T."/>
            <person name="Winkler M.E."/>
        </authorList>
    </citation>
    <scope>NUCLEOTIDE SEQUENCE</scope>
</reference>
<proteinExistence type="predicted"/>
<protein>
    <submittedName>
        <fullName evidence="1">Uncharacterized protein</fullName>
    </submittedName>
</protein>
<accession>A0A382JT48</accession>
<name>A0A382JT48_9ZZZZ</name>
<evidence type="ECO:0000313" key="1">
    <source>
        <dbReference type="EMBL" id="SVC14916.1"/>
    </source>
</evidence>
<dbReference type="EMBL" id="UINC01076088">
    <property type="protein sequence ID" value="SVC14916.1"/>
    <property type="molecule type" value="Genomic_DNA"/>
</dbReference>
<organism evidence="1">
    <name type="scientific">marine metagenome</name>
    <dbReference type="NCBI Taxonomy" id="408172"/>
    <lineage>
        <taxon>unclassified sequences</taxon>
        <taxon>metagenomes</taxon>
        <taxon>ecological metagenomes</taxon>
    </lineage>
</organism>
<dbReference type="AlphaFoldDB" id="A0A382JT48"/>
<sequence>MDIQASTLTGFSSIEEQPGVIAVLVETHNNRAPKTHTKTIKSQRITIMAEIF</sequence>